<feature type="transmembrane region" description="Helical" evidence="6">
    <location>
        <begin position="37"/>
        <end position="57"/>
    </location>
</feature>
<evidence type="ECO:0000256" key="2">
    <source>
        <dbReference type="ARBA" id="ARBA00022448"/>
    </source>
</evidence>
<reference evidence="7 8" key="1">
    <citation type="submission" date="2019-01" db="EMBL/GenBank/DDBJ databases">
        <title>Draft Genome Sequences of Helcococcus ovis Strains Isolated from the Uterus and Vagina of Dairy Cows with Metritis.</title>
        <authorList>
            <person name="Cunha F."/>
            <person name="Jeon S.J."/>
            <person name="Kutzer P."/>
            <person name="Galvao K.N."/>
        </authorList>
    </citation>
    <scope>NUCLEOTIDE SEQUENCE [LARGE SCALE GENOMIC DNA]</scope>
    <source>
        <strain evidence="7 8">KG-37</strain>
    </source>
</reference>
<feature type="transmembrane region" description="Helical" evidence="6">
    <location>
        <begin position="418"/>
        <end position="441"/>
    </location>
</feature>
<dbReference type="InterPro" id="IPR037272">
    <property type="entry name" value="SNS_sf"/>
</dbReference>
<feature type="transmembrane region" description="Helical" evidence="6">
    <location>
        <begin position="253"/>
        <end position="277"/>
    </location>
</feature>
<organism evidence="7 8">
    <name type="scientific">Helcococcus ovis</name>
    <dbReference type="NCBI Taxonomy" id="72026"/>
    <lineage>
        <taxon>Bacteria</taxon>
        <taxon>Bacillati</taxon>
        <taxon>Bacillota</taxon>
        <taxon>Tissierellia</taxon>
        <taxon>Tissierellales</taxon>
        <taxon>Peptoniphilaceae</taxon>
        <taxon>Helcococcus</taxon>
    </lineage>
</organism>
<keyword evidence="4 6" id="KW-1133">Transmembrane helix</keyword>
<feature type="transmembrane region" description="Helical" evidence="6">
    <location>
        <begin position="215"/>
        <end position="241"/>
    </location>
</feature>
<feature type="transmembrane region" description="Helical" evidence="6">
    <location>
        <begin position="12"/>
        <end position="31"/>
    </location>
</feature>
<feature type="transmembrane region" description="Helical" evidence="6">
    <location>
        <begin position="340"/>
        <end position="357"/>
    </location>
</feature>
<dbReference type="Proteomes" id="UP000297454">
    <property type="component" value="Unassembled WGS sequence"/>
</dbReference>
<dbReference type="PANTHER" id="PTHR42948">
    <property type="entry name" value="TRANSPORTER"/>
    <property type="match status" value="1"/>
</dbReference>
<comment type="caution">
    <text evidence="7">The sequence shown here is derived from an EMBL/GenBank/DDBJ whole genome shotgun (WGS) entry which is preliminary data.</text>
</comment>
<accession>A0A4R9C292</accession>
<sequence length="445" mass="49554">MEKLKFKSRWGFIIACVGSAVGMANVWGFPYKVGANGGGAFLLCYLLFIMIFSYTGLSSEYAIGRRAKTGTLGAYQYAWKTKNKEKIGKIIGWIPLIGTMTIAIGYSVIISYVFKALVDSLSGMLMTANPEQWFASFAFKNYSVIPYHIFVVIFTMITVLFGVRSIEKTNKIIMPLFFILFLILAIRVFFMPNAIEGYKFMFTPDWKHLINPMTWIWAMGQAFFSLSITGSGMIVYGSYLGEEVDILNGAKNTALFDTLAALVAALVMIPAAFAFNLDQSSGPGLLFNTLPKVLQNIHLGRIFAVILYTAVLFGGVSSMQNMLEAVTESITYKIKGANRKLVLLLLCIVVLSVGVFMEPIAETKGAILGGWGPWMDLVSIYVIPMGAAMGAFSWFWVWKKEEIIEEINKGSSKKIGKLWYFVGRWIYTPLAIILCLIALIYKISF</sequence>
<keyword evidence="8" id="KW-1185">Reference proteome</keyword>
<feature type="transmembrane region" description="Helical" evidence="6">
    <location>
        <begin position="297"/>
        <end position="319"/>
    </location>
</feature>
<gene>
    <name evidence="7" type="ORF">EQF91_07135</name>
</gene>
<evidence type="ECO:0000313" key="7">
    <source>
        <dbReference type="EMBL" id="TFF64788.1"/>
    </source>
</evidence>
<feature type="transmembrane region" description="Helical" evidence="6">
    <location>
        <begin position="144"/>
        <end position="163"/>
    </location>
</feature>
<keyword evidence="3 6" id="KW-0812">Transmembrane</keyword>
<dbReference type="GO" id="GO:0016020">
    <property type="term" value="C:membrane"/>
    <property type="evidence" value="ECO:0007669"/>
    <property type="project" value="UniProtKB-SubCell"/>
</dbReference>
<dbReference type="PROSITE" id="PS50267">
    <property type="entry name" value="NA_NEUROTRAN_SYMP_3"/>
    <property type="match status" value="1"/>
</dbReference>
<evidence type="ECO:0000256" key="4">
    <source>
        <dbReference type="ARBA" id="ARBA00022989"/>
    </source>
</evidence>
<name>A0A4R9C292_9FIRM</name>
<keyword evidence="5 6" id="KW-0472">Membrane</keyword>
<protein>
    <submittedName>
        <fullName evidence="7">Sodium-dependent transporter</fullName>
    </submittedName>
</protein>
<dbReference type="SUPFAM" id="SSF161070">
    <property type="entry name" value="SNF-like"/>
    <property type="match status" value="1"/>
</dbReference>
<feature type="transmembrane region" description="Helical" evidence="6">
    <location>
        <begin position="90"/>
        <end position="114"/>
    </location>
</feature>
<evidence type="ECO:0000256" key="1">
    <source>
        <dbReference type="ARBA" id="ARBA00004141"/>
    </source>
</evidence>
<feature type="transmembrane region" description="Helical" evidence="6">
    <location>
        <begin position="175"/>
        <end position="195"/>
    </location>
</feature>
<evidence type="ECO:0000256" key="5">
    <source>
        <dbReference type="ARBA" id="ARBA00023136"/>
    </source>
</evidence>
<dbReference type="NCBIfam" id="NF037979">
    <property type="entry name" value="Na_transp"/>
    <property type="match status" value="1"/>
</dbReference>
<keyword evidence="2" id="KW-0813">Transport</keyword>
<dbReference type="EMBL" id="SCFR01000029">
    <property type="protein sequence ID" value="TFF64788.1"/>
    <property type="molecule type" value="Genomic_DNA"/>
</dbReference>
<dbReference type="Pfam" id="PF00209">
    <property type="entry name" value="SNF"/>
    <property type="match status" value="2"/>
</dbReference>
<evidence type="ECO:0000256" key="3">
    <source>
        <dbReference type="ARBA" id="ARBA00022692"/>
    </source>
</evidence>
<evidence type="ECO:0000313" key="8">
    <source>
        <dbReference type="Proteomes" id="UP000297454"/>
    </source>
</evidence>
<dbReference type="CDD" id="cd10336">
    <property type="entry name" value="SLC6sbd_Tyt1-Like"/>
    <property type="match status" value="1"/>
</dbReference>
<evidence type="ECO:0000256" key="6">
    <source>
        <dbReference type="SAM" id="Phobius"/>
    </source>
</evidence>
<dbReference type="AlphaFoldDB" id="A0A4R9C292"/>
<dbReference type="PRINTS" id="PR00176">
    <property type="entry name" value="NANEUSMPORT"/>
</dbReference>
<feature type="transmembrane region" description="Helical" evidence="6">
    <location>
        <begin position="377"/>
        <end position="397"/>
    </location>
</feature>
<dbReference type="InterPro" id="IPR000175">
    <property type="entry name" value="Na/ntran_symport"/>
</dbReference>
<proteinExistence type="predicted"/>
<comment type="subcellular location">
    <subcellularLocation>
        <location evidence="1">Membrane</location>
        <topology evidence="1">Multi-pass membrane protein</topology>
    </subcellularLocation>
</comment>
<dbReference type="InterPro" id="IPR047218">
    <property type="entry name" value="YocR/YhdH-like"/>
</dbReference>
<dbReference type="PANTHER" id="PTHR42948:SF1">
    <property type="entry name" value="TRANSPORTER"/>
    <property type="match status" value="1"/>
</dbReference>